<evidence type="ECO:0000259" key="2">
    <source>
        <dbReference type="Pfam" id="PF00080"/>
    </source>
</evidence>
<gene>
    <name evidence="3" type="ORF">ANCCAN_18289</name>
</gene>
<organism evidence="3 4">
    <name type="scientific">Ancylostoma caninum</name>
    <name type="common">Dog hookworm</name>
    <dbReference type="NCBI Taxonomy" id="29170"/>
    <lineage>
        <taxon>Eukaryota</taxon>
        <taxon>Metazoa</taxon>
        <taxon>Ecdysozoa</taxon>
        <taxon>Nematoda</taxon>
        <taxon>Chromadorea</taxon>
        <taxon>Rhabditida</taxon>
        <taxon>Rhabditina</taxon>
        <taxon>Rhabditomorpha</taxon>
        <taxon>Strongyloidea</taxon>
        <taxon>Ancylostomatidae</taxon>
        <taxon>Ancylostomatinae</taxon>
        <taxon>Ancylostoma</taxon>
    </lineage>
</organism>
<dbReference type="GO" id="GO:0005507">
    <property type="term" value="F:copper ion binding"/>
    <property type="evidence" value="ECO:0007669"/>
    <property type="project" value="InterPro"/>
</dbReference>
<dbReference type="Proteomes" id="UP000252519">
    <property type="component" value="Unassembled WGS sequence"/>
</dbReference>
<dbReference type="Gene3D" id="2.60.40.200">
    <property type="entry name" value="Superoxide dismutase, copper/zinc binding domain"/>
    <property type="match status" value="2"/>
</dbReference>
<sequence length="144" mass="14947">MLSAIVLICAVISSSTIYQPLAEKNSADVEIFKAEPGENPSRSLGRLHLTQIGSLLTIRGTLAGLKQGAHGLNIHEEAKLGDSCNAAGAPFKPNINLGDVTGATMVRVTSREISLEDIVGRAIVINGNAADEGTRVACGVIRAS</sequence>
<dbReference type="EMBL" id="JOJR01000620">
    <property type="protein sequence ID" value="RCN35842.1"/>
    <property type="molecule type" value="Genomic_DNA"/>
</dbReference>
<comment type="caution">
    <text evidence="3">The sequence shown here is derived from an EMBL/GenBank/DDBJ whole genome shotgun (WGS) entry which is preliminary data.</text>
</comment>
<accession>A0A368FUR4</accession>
<dbReference type="PANTHER" id="PTHR10003">
    <property type="entry name" value="SUPEROXIDE DISMUTASE CU-ZN -RELATED"/>
    <property type="match status" value="1"/>
</dbReference>
<evidence type="ECO:0000313" key="4">
    <source>
        <dbReference type="Proteomes" id="UP000252519"/>
    </source>
</evidence>
<dbReference type="AlphaFoldDB" id="A0A368FUR4"/>
<dbReference type="InterPro" id="IPR024134">
    <property type="entry name" value="SOD_Cu/Zn_/chaperone"/>
</dbReference>
<feature type="domain" description="Superoxide dismutase copper/zinc binding" evidence="2">
    <location>
        <begin position="45"/>
        <end position="141"/>
    </location>
</feature>
<dbReference type="SUPFAM" id="SSF49329">
    <property type="entry name" value="Cu,Zn superoxide dismutase-like"/>
    <property type="match status" value="1"/>
</dbReference>
<dbReference type="OrthoDB" id="5812927at2759"/>
<evidence type="ECO:0000313" key="3">
    <source>
        <dbReference type="EMBL" id="RCN35842.1"/>
    </source>
</evidence>
<proteinExistence type="predicted"/>
<feature type="chain" id="PRO_5016762862" evidence="1">
    <location>
        <begin position="23"/>
        <end position="144"/>
    </location>
</feature>
<dbReference type="GO" id="GO:0006801">
    <property type="term" value="P:superoxide metabolic process"/>
    <property type="evidence" value="ECO:0007669"/>
    <property type="project" value="InterPro"/>
</dbReference>
<evidence type="ECO:0000256" key="1">
    <source>
        <dbReference type="SAM" id="SignalP"/>
    </source>
</evidence>
<reference evidence="3 4" key="1">
    <citation type="submission" date="2014-10" db="EMBL/GenBank/DDBJ databases">
        <title>Draft genome of the hookworm Ancylostoma caninum.</title>
        <authorList>
            <person name="Mitreva M."/>
        </authorList>
    </citation>
    <scope>NUCLEOTIDE SEQUENCE [LARGE SCALE GENOMIC DNA]</scope>
    <source>
        <strain evidence="3 4">Baltimore</strain>
    </source>
</reference>
<dbReference type="InterPro" id="IPR036423">
    <property type="entry name" value="SOD-like_Cu/Zn_dom_sf"/>
</dbReference>
<dbReference type="Pfam" id="PF00080">
    <property type="entry name" value="Sod_Cu"/>
    <property type="match status" value="1"/>
</dbReference>
<feature type="signal peptide" evidence="1">
    <location>
        <begin position="1"/>
        <end position="22"/>
    </location>
</feature>
<name>A0A368FUR4_ANCCA</name>
<dbReference type="STRING" id="29170.A0A368FUR4"/>
<dbReference type="InterPro" id="IPR001424">
    <property type="entry name" value="SOD_Cu_Zn_dom"/>
</dbReference>
<keyword evidence="4" id="KW-1185">Reference proteome</keyword>
<keyword evidence="1" id="KW-0732">Signal</keyword>
<protein>
    <submittedName>
        <fullName evidence="3">Copper/zinc superoxide dismutase</fullName>
    </submittedName>
</protein>